<evidence type="ECO:0000256" key="9">
    <source>
        <dbReference type="ARBA" id="ARBA00022884"/>
    </source>
</evidence>
<dbReference type="SMART" id="SM00490">
    <property type="entry name" value="HELICc"/>
    <property type="match status" value="1"/>
</dbReference>
<dbReference type="Pfam" id="PF00271">
    <property type="entry name" value="Helicase_C"/>
    <property type="match status" value="1"/>
</dbReference>
<dbReference type="Gene3D" id="3.40.50.300">
    <property type="entry name" value="P-loop containing nucleotide triphosphate hydrolases"/>
    <property type="match status" value="2"/>
</dbReference>
<dbReference type="PROSITE" id="PS51192">
    <property type="entry name" value="HELICASE_ATP_BIND_1"/>
    <property type="match status" value="1"/>
</dbReference>
<accession>A0A9Q9AMC5</accession>
<keyword evidence="11" id="KW-0906">Nuclear pore complex</keyword>
<dbReference type="GO" id="GO:0003723">
    <property type="term" value="F:RNA binding"/>
    <property type="evidence" value="ECO:0007669"/>
    <property type="project" value="UniProtKB-KW"/>
</dbReference>
<evidence type="ECO:0000256" key="6">
    <source>
        <dbReference type="ARBA" id="ARBA00022806"/>
    </source>
</evidence>
<dbReference type="InterPro" id="IPR027417">
    <property type="entry name" value="P-loop_NTPase"/>
</dbReference>
<keyword evidence="22" id="KW-1185">Reference proteome</keyword>
<dbReference type="EMBL" id="CP099418">
    <property type="protein sequence ID" value="USW47426.1"/>
    <property type="molecule type" value="Genomic_DNA"/>
</dbReference>
<dbReference type="EC" id="3.6.4.13" evidence="3"/>
<evidence type="ECO:0000259" key="18">
    <source>
        <dbReference type="PROSITE" id="PS51192"/>
    </source>
</evidence>
<evidence type="ECO:0000256" key="1">
    <source>
        <dbReference type="ARBA" id="ARBA00004335"/>
    </source>
</evidence>
<evidence type="ECO:0000256" key="15">
    <source>
        <dbReference type="ARBA" id="ARBA00047984"/>
    </source>
</evidence>
<evidence type="ECO:0000256" key="7">
    <source>
        <dbReference type="ARBA" id="ARBA00022816"/>
    </source>
</evidence>
<evidence type="ECO:0000256" key="17">
    <source>
        <dbReference type="SAM" id="MobiDB-lite"/>
    </source>
</evidence>
<evidence type="ECO:0000256" key="13">
    <source>
        <dbReference type="ARBA" id="ARBA00038143"/>
    </source>
</evidence>
<feature type="compositionally biased region" description="Basic and acidic residues" evidence="17">
    <location>
        <begin position="10"/>
        <end position="24"/>
    </location>
</feature>
<feature type="short sequence motif" description="Q motif" evidence="16">
    <location>
        <begin position="117"/>
        <end position="145"/>
    </location>
</feature>
<evidence type="ECO:0000256" key="3">
    <source>
        <dbReference type="ARBA" id="ARBA00012552"/>
    </source>
</evidence>
<gene>
    <name evidence="21" type="ORF">Slin15195_G007450</name>
</gene>
<evidence type="ECO:0000313" key="22">
    <source>
        <dbReference type="Proteomes" id="UP001056384"/>
    </source>
</evidence>
<evidence type="ECO:0000259" key="19">
    <source>
        <dbReference type="PROSITE" id="PS51194"/>
    </source>
</evidence>
<dbReference type="GO" id="GO:0031965">
    <property type="term" value="C:nuclear membrane"/>
    <property type="evidence" value="ECO:0007669"/>
    <property type="project" value="UniProtKB-SubCell"/>
</dbReference>
<keyword evidence="11" id="KW-0539">Nucleus</keyword>
<evidence type="ECO:0000256" key="14">
    <source>
        <dbReference type="ARBA" id="ARBA00038750"/>
    </source>
</evidence>
<evidence type="ECO:0000256" key="12">
    <source>
        <dbReference type="ARBA" id="ARBA00037213"/>
    </source>
</evidence>
<evidence type="ECO:0000313" key="21">
    <source>
        <dbReference type="EMBL" id="USW47426.1"/>
    </source>
</evidence>
<keyword evidence="7" id="KW-0509">mRNA transport</keyword>
<dbReference type="InterPro" id="IPR011545">
    <property type="entry name" value="DEAD/DEAH_box_helicase_dom"/>
</dbReference>
<keyword evidence="7" id="KW-0813">Transport</keyword>
<dbReference type="GO" id="GO:0015031">
    <property type="term" value="P:protein transport"/>
    <property type="evidence" value="ECO:0007669"/>
    <property type="project" value="UniProtKB-KW"/>
</dbReference>
<dbReference type="InterPro" id="IPR014014">
    <property type="entry name" value="RNA_helicase_DEAD_Q_motif"/>
</dbReference>
<evidence type="ECO:0000256" key="10">
    <source>
        <dbReference type="ARBA" id="ARBA00023010"/>
    </source>
</evidence>
<keyword evidence="6 21" id="KW-0347">Helicase</keyword>
<keyword evidence="11" id="KW-0653">Protein transport</keyword>
<dbReference type="CDD" id="cd17963">
    <property type="entry name" value="DEADc_DDX19_DDX25"/>
    <property type="match status" value="1"/>
</dbReference>
<keyword evidence="10" id="KW-0811">Translocation</keyword>
<name>A0A9Q9AMC5_9PEZI</name>
<dbReference type="PROSITE" id="PS51194">
    <property type="entry name" value="HELICASE_CTER"/>
    <property type="match status" value="1"/>
</dbReference>
<protein>
    <recommendedName>
        <fullName evidence="3">RNA helicase</fullName>
        <ecNumber evidence="3">3.6.4.13</ecNumber>
    </recommendedName>
</protein>
<dbReference type="InterPro" id="IPR014001">
    <property type="entry name" value="Helicase_ATP-bd"/>
</dbReference>
<keyword evidence="8" id="KW-0067">ATP-binding</keyword>
<dbReference type="FunFam" id="3.40.50.300:FF:000849">
    <property type="entry name" value="ATP-dependent RNA helicase DBP5"/>
    <property type="match status" value="1"/>
</dbReference>
<keyword evidence="9" id="KW-0694">RNA-binding</keyword>
<dbReference type="GO" id="GO:0051028">
    <property type="term" value="P:mRNA transport"/>
    <property type="evidence" value="ECO:0007669"/>
    <property type="project" value="UniProtKB-KW"/>
</dbReference>
<dbReference type="PROSITE" id="PS51195">
    <property type="entry name" value="Q_MOTIF"/>
    <property type="match status" value="1"/>
</dbReference>
<keyword evidence="5 21" id="KW-0378">Hydrolase</keyword>
<feature type="region of interest" description="Disordered" evidence="17">
    <location>
        <begin position="1"/>
        <end position="75"/>
    </location>
</feature>
<dbReference type="GO" id="GO:0005524">
    <property type="term" value="F:ATP binding"/>
    <property type="evidence" value="ECO:0007669"/>
    <property type="project" value="UniProtKB-KW"/>
</dbReference>
<dbReference type="SUPFAM" id="SSF52540">
    <property type="entry name" value="P-loop containing nucleoside triphosphate hydrolases"/>
    <property type="match status" value="1"/>
</dbReference>
<comment type="subunit">
    <text evidence="14">Associates with the nuclear pore complex.</text>
</comment>
<dbReference type="OrthoDB" id="10265785at2759"/>
<dbReference type="CDD" id="cd18787">
    <property type="entry name" value="SF2_C_DEAD"/>
    <property type="match status" value="1"/>
</dbReference>
<dbReference type="InterPro" id="IPR001650">
    <property type="entry name" value="Helicase_C-like"/>
</dbReference>
<dbReference type="Proteomes" id="UP001056384">
    <property type="component" value="Chromosome 1"/>
</dbReference>
<evidence type="ECO:0000256" key="4">
    <source>
        <dbReference type="ARBA" id="ARBA00022741"/>
    </source>
</evidence>
<feature type="domain" description="Helicase C-terminal" evidence="19">
    <location>
        <begin position="331"/>
        <end position="497"/>
    </location>
</feature>
<comment type="similarity">
    <text evidence="13">Belongs to the DEAD box helicase family. DDX19/DBP5 subfamily.</text>
</comment>
<dbReference type="AlphaFoldDB" id="A0A9Q9AMC5"/>
<dbReference type="GO" id="GO:0016787">
    <property type="term" value="F:hydrolase activity"/>
    <property type="evidence" value="ECO:0007669"/>
    <property type="project" value="UniProtKB-KW"/>
</dbReference>
<dbReference type="SMART" id="SM00487">
    <property type="entry name" value="DEXDc"/>
    <property type="match status" value="1"/>
</dbReference>
<evidence type="ECO:0000256" key="2">
    <source>
        <dbReference type="ARBA" id="ARBA00004567"/>
    </source>
</evidence>
<evidence type="ECO:0000256" key="11">
    <source>
        <dbReference type="ARBA" id="ARBA00023132"/>
    </source>
</evidence>
<keyword evidence="4" id="KW-0547">Nucleotide-binding</keyword>
<evidence type="ECO:0000256" key="5">
    <source>
        <dbReference type="ARBA" id="ARBA00022801"/>
    </source>
</evidence>
<sequence>MSSSTPTEPDVAKLDSLNLKDEKPANGTKPNPGATAFSPAGAGFRWSDEDDSTVTASGSKSGGDTAAATKSDLENAQTDGATAWLAGSKGLDEPEFDVNVKLADLQEDPNNPLYSVKTFEELNLREELQRSLAIMSFSKPSKIQERALPLLLKDPAQNFIGQSQSGTGKTAAFVLNMLQRIDPASKKPQALVLAPTRELAKQIAGVATLMGAMLEDKGLKIFEAVPDPATRGQQVEAQVVVGTPGTVMEQLKRRQLDARGIKILTLDEADNMLDMQGMGDQCKRVKQQLPKTAQIVLFSATFPPDVLAFAEQFAPKSNMITLQVEELSVRGIKQMYLDCQNDEEKYAALIKFYGLMTIGSSVIFVKRRDTAIEIERRMTAEGHNVASLTGAKEGAERDDTFRKFREGEAKVLIATNVLARGIDVSTVTMVVNYDIPETVDGQPDFETYLHRIGRTGRFGRTGAALTFVHDRKSWQGLMAICKHFGVEPTKLDTSDWDNVEHTIKLIMKNSRNAVDFDMS</sequence>
<evidence type="ECO:0000256" key="16">
    <source>
        <dbReference type="PROSITE-ProRule" id="PRU00552"/>
    </source>
</evidence>
<comment type="subcellular location">
    <subcellularLocation>
        <location evidence="1">Nucleus membrane</location>
        <topology evidence="1">Peripheral membrane protein</topology>
        <orientation evidence="1">Cytoplasmic side</orientation>
    </subcellularLocation>
    <subcellularLocation>
        <location evidence="2">Nucleus</location>
        <location evidence="2">Nuclear pore complex</location>
    </subcellularLocation>
</comment>
<dbReference type="GO" id="GO:0005643">
    <property type="term" value="C:nuclear pore"/>
    <property type="evidence" value="ECO:0007669"/>
    <property type="project" value="UniProtKB-SubCell"/>
</dbReference>
<evidence type="ECO:0000256" key="8">
    <source>
        <dbReference type="ARBA" id="ARBA00022840"/>
    </source>
</evidence>
<evidence type="ECO:0000259" key="20">
    <source>
        <dbReference type="PROSITE" id="PS51195"/>
    </source>
</evidence>
<dbReference type="Pfam" id="PF00270">
    <property type="entry name" value="DEAD"/>
    <property type="match status" value="1"/>
</dbReference>
<dbReference type="PANTHER" id="PTHR47958">
    <property type="entry name" value="ATP-DEPENDENT RNA HELICASE DBP3"/>
    <property type="match status" value="1"/>
</dbReference>
<comment type="catalytic activity">
    <reaction evidence="15">
        <text>ATP + H2O = ADP + phosphate + H(+)</text>
        <dbReference type="Rhea" id="RHEA:13065"/>
        <dbReference type="ChEBI" id="CHEBI:15377"/>
        <dbReference type="ChEBI" id="CHEBI:15378"/>
        <dbReference type="ChEBI" id="CHEBI:30616"/>
        <dbReference type="ChEBI" id="CHEBI:43474"/>
        <dbReference type="ChEBI" id="CHEBI:456216"/>
        <dbReference type="EC" id="3.6.4.13"/>
    </reaction>
</comment>
<dbReference type="GO" id="GO:0003724">
    <property type="term" value="F:RNA helicase activity"/>
    <property type="evidence" value="ECO:0007669"/>
    <property type="project" value="UniProtKB-EC"/>
</dbReference>
<reference evidence="21" key="1">
    <citation type="submission" date="2022-06" db="EMBL/GenBank/DDBJ databases">
        <title>Complete genome sequences of two strains of the flax pathogen Septoria linicola.</title>
        <authorList>
            <person name="Lapalu N."/>
            <person name="Simon A."/>
            <person name="Demenou B."/>
            <person name="Paumier D."/>
            <person name="Guillot M.-P."/>
            <person name="Gout L."/>
            <person name="Valade R."/>
        </authorList>
    </citation>
    <scope>NUCLEOTIDE SEQUENCE</scope>
    <source>
        <strain evidence="21">SE15195</strain>
    </source>
</reference>
<organism evidence="21 22">
    <name type="scientific">Septoria linicola</name>
    <dbReference type="NCBI Taxonomy" id="215465"/>
    <lineage>
        <taxon>Eukaryota</taxon>
        <taxon>Fungi</taxon>
        <taxon>Dikarya</taxon>
        <taxon>Ascomycota</taxon>
        <taxon>Pezizomycotina</taxon>
        <taxon>Dothideomycetes</taxon>
        <taxon>Dothideomycetidae</taxon>
        <taxon>Mycosphaerellales</taxon>
        <taxon>Mycosphaerellaceae</taxon>
        <taxon>Septoria</taxon>
    </lineage>
</organism>
<feature type="domain" description="DEAD-box RNA helicase Q" evidence="20">
    <location>
        <begin position="117"/>
        <end position="145"/>
    </location>
</feature>
<comment type="function">
    <text evidence="12">ATP-dependent RNA helicase associated with the nuclear pore complex and essential for mRNA export from the nucleus. May participate in a terminal step of mRNA export through the removal of proteins that accompany mRNA through the nucleopore complex. May also be involved in early transcription.</text>
</comment>
<proteinExistence type="inferred from homology"/>
<feature type="domain" description="Helicase ATP-binding" evidence="18">
    <location>
        <begin position="150"/>
        <end position="320"/>
    </location>
</feature>